<protein>
    <submittedName>
        <fullName evidence="1">Proline-rich protein 11</fullName>
    </submittedName>
</protein>
<sequence length="96" mass="10113">MSLTCNKLPLKPNAKSATPVANAFMPPGKSHIDLQKLLRKVDAEKSPGGTPIPNQENMETETGRIPLMSQVLQEEVSAGSPTLQAALMSKAGANST</sequence>
<reference evidence="2" key="1">
    <citation type="journal article" date="2013" name="Science">
        <title>Comparative analysis of bat genomes provides insight into the evolution of flight and immunity.</title>
        <authorList>
            <person name="Zhang G."/>
            <person name="Cowled C."/>
            <person name="Shi Z."/>
            <person name="Huang Z."/>
            <person name="Bishop-Lilly K.A."/>
            <person name="Fang X."/>
            <person name="Wynne J.W."/>
            <person name="Xiong Z."/>
            <person name="Baker M.L."/>
            <person name="Zhao W."/>
            <person name="Tachedjian M."/>
            <person name="Zhu Y."/>
            <person name="Zhou P."/>
            <person name="Jiang X."/>
            <person name="Ng J."/>
            <person name="Yang L."/>
            <person name="Wu L."/>
            <person name="Xiao J."/>
            <person name="Feng Y."/>
            <person name="Chen Y."/>
            <person name="Sun X."/>
            <person name="Zhang Y."/>
            <person name="Marsh G.A."/>
            <person name="Crameri G."/>
            <person name="Broder C.C."/>
            <person name="Frey K.G."/>
            <person name="Wang L.F."/>
            <person name="Wang J."/>
        </authorList>
    </citation>
    <scope>NUCLEOTIDE SEQUENCE [LARGE SCALE GENOMIC DNA]</scope>
</reference>
<evidence type="ECO:0000313" key="2">
    <source>
        <dbReference type="Proteomes" id="UP000010556"/>
    </source>
</evidence>
<accession>L5M7A5</accession>
<gene>
    <name evidence="1" type="ORF">MDA_GLEAN10016443</name>
</gene>
<organism evidence="1 2">
    <name type="scientific">Myotis davidii</name>
    <name type="common">David's myotis</name>
    <dbReference type="NCBI Taxonomy" id="225400"/>
    <lineage>
        <taxon>Eukaryota</taxon>
        <taxon>Metazoa</taxon>
        <taxon>Chordata</taxon>
        <taxon>Craniata</taxon>
        <taxon>Vertebrata</taxon>
        <taxon>Euteleostomi</taxon>
        <taxon>Mammalia</taxon>
        <taxon>Eutheria</taxon>
        <taxon>Laurasiatheria</taxon>
        <taxon>Chiroptera</taxon>
        <taxon>Yangochiroptera</taxon>
        <taxon>Vespertilionidae</taxon>
        <taxon>Myotis</taxon>
    </lineage>
</organism>
<dbReference type="Proteomes" id="UP000010556">
    <property type="component" value="Unassembled WGS sequence"/>
</dbReference>
<dbReference type="AlphaFoldDB" id="L5M7A5"/>
<proteinExistence type="predicted"/>
<dbReference type="EMBL" id="KB103224">
    <property type="protein sequence ID" value="ELK34479.1"/>
    <property type="molecule type" value="Genomic_DNA"/>
</dbReference>
<name>L5M7A5_MYODS</name>
<evidence type="ECO:0000313" key="1">
    <source>
        <dbReference type="EMBL" id="ELK34479.1"/>
    </source>
</evidence>
<keyword evidence="2" id="KW-1185">Reference proteome</keyword>